<sequence length="380" mass="41267">MRHLLLLAFLLIFVPGCNRPAALSQAPADQVPVATALFPQKEQIEALAAEYRTNNGIPALSVAIMRKGKLVYSGGFGMADVATAKPATGESVYLLASISKLFGGTLAAKLEAEGQLRDETIVNLDLSKPTRDYIDLPANGHTHTVAQLTAHLGCVPHYGGSSTPDGHFATAAAAAKQLNNDPTLSGCTIGHNYNYSTHAFTYLGAVLEKVTRRPVARLVEEEIADAYQLPSVRVMYREKELRPNPHRVSIYGNAGNEINYEENSWKVFGGGIEANAIDIARFTHLINVGRIVDADTRENRLWKRLAPDSESPYGISWRLGEMDGVPVAEHSGSARGSRTHVRLYRDAQDPLIICVLTNGGITNFRPEALVTEMGKVIRGK</sequence>
<proteinExistence type="predicted"/>
<feature type="signal peptide" evidence="1">
    <location>
        <begin position="1"/>
        <end position="20"/>
    </location>
</feature>
<dbReference type="OrthoDB" id="9793489at2"/>
<dbReference type="RefSeq" id="WP_090165861.1">
    <property type="nucleotide sequence ID" value="NZ_FOFB01000004.1"/>
</dbReference>
<feature type="chain" id="PRO_5011795096" evidence="1">
    <location>
        <begin position="21"/>
        <end position="380"/>
    </location>
</feature>
<keyword evidence="4" id="KW-1185">Reference proteome</keyword>
<dbReference type="InParanoid" id="A0A1H9C2D5"/>
<reference evidence="4" key="1">
    <citation type="submission" date="2016-10" db="EMBL/GenBank/DDBJ databases">
        <authorList>
            <person name="Varghese N."/>
            <person name="Submissions S."/>
        </authorList>
    </citation>
    <scope>NUCLEOTIDE SEQUENCE [LARGE SCALE GENOMIC DNA]</scope>
    <source>
        <strain evidence="4">DSM 24740</strain>
    </source>
</reference>
<protein>
    <submittedName>
        <fullName evidence="3">CubicO group peptidase, beta-lactamase class C family</fullName>
    </submittedName>
</protein>
<dbReference type="Pfam" id="PF00144">
    <property type="entry name" value="Beta-lactamase"/>
    <property type="match status" value="1"/>
</dbReference>
<dbReference type="PANTHER" id="PTHR46825:SF9">
    <property type="entry name" value="BETA-LACTAMASE-RELATED DOMAIN-CONTAINING PROTEIN"/>
    <property type="match status" value="1"/>
</dbReference>
<dbReference type="PANTHER" id="PTHR46825">
    <property type="entry name" value="D-ALANYL-D-ALANINE-CARBOXYPEPTIDASE/ENDOPEPTIDASE AMPH"/>
    <property type="match status" value="1"/>
</dbReference>
<evidence type="ECO:0000313" key="3">
    <source>
        <dbReference type="EMBL" id="SEP95339.1"/>
    </source>
</evidence>
<dbReference type="AlphaFoldDB" id="A0A1H9C2D5"/>
<dbReference type="InterPro" id="IPR012338">
    <property type="entry name" value="Beta-lactam/transpept-like"/>
</dbReference>
<dbReference type="Gene3D" id="3.40.710.10">
    <property type="entry name" value="DD-peptidase/beta-lactamase superfamily"/>
    <property type="match status" value="1"/>
</dbReference>
<dbReference type="STRING" id="478744.SAMN05444359_10442"/>
<dbReference type="EMBL" id="FOFB01000004">
    <property type="protein sequence ID" value="SEP95339.1"/>
    <property type="molecule type" value="Genomic_DNA"/>
</dbReference>
<feature type="domain" description="Beta-lactamase-related" evidence="2">
    <location>
        <begin position="45"/>
        <end position="364"/>
    </location>
</feature>
<accession>A0A1H9C2D5</accession>
<dbReference type="InterPro" id="IPR001466">
    <property type="entry name" value="Beta-lactam-related"/>
</dbReference>
<keyword evidence="1" id="KW-0732">Signal</keyword>
<organism evidence="3 4">
    <name type="scientific">Neolewinella agarilytica</name>
    <dbReference type="NCBI Taxonomy" id="478744"/>
    <lineage>
        <taxon>Bacteria</taxon>
        <taxon>Pseudomonadati</taxon>
        <taxon>Bacteroidota</taxon>
        <taxon>Saprospiria</taxon>
        <taxon>Saprospirales</taxon>
        <taxon>Lewinellaceae</taxon>
        <taxon>Neolewinella</taxon>
    </lineage>
</organism>
<name>A0A1H9C2D5_9BACT</name>
<dbReference type="InterPro" id="IPR050491">
    <property type="entry name" value="AmpC-like"/>
</dbReference>
<evidence type="ECO:0000256" key="1">
    <source>
        <dbReference type="SAM" id="SignalP"/>
    </source>
</evidence>
<dbReference type="Proteomes" id="UP000199021">
    <property type="component" value="Unassembled WGS sequence"/>
</dbReference>
<gene>
    <name evidence="3" type="ORF">SAMN05444359_10442</name>
</gene>
<evidence type="ECO:0000313" key="4">
    <source>
        <dbReference type="Proteomes" id="UP000199021"/>
    </source>
</evidence>
<evidence type="ECO:0000259" key="2">
    <source>
        <dbReference type="Pfam" id="PF00144"/>
    </source>
</evidence>
<dbReference type="SUPFAM" id="SSF56601">
    <property type="entry name" value="beta-lactamase/transpeptidase-like"/>
    <property type="match status" value="1"/>
</dbReference>